<proteinExistence type="inferred from homology"/>
<dbReference type="InterPro" id="IPR000055">
    <property type="entry name" value="Restrct_endonuc_typeI_TRD"/>
</dbReference>
<dbReference type="InterPro" id="IPR052021">
    <property type="entry name" value="Type-I_RS_S_subunit"/>
</dbReference>
<keyword evidence="2" id="KW-0680">Restriction system</keyword>
<dbReference type="GO" id="GO:0009307">
    <property type="term" value="P:DNA restriction-modification system"/>
    <property type="evidence" value="ECO:0007669"/>
    <property type="project" value="UniProtKB-KW"/>
</dbReference>
<evidence type="ECO:0000256" key="2">
    <source>
        <dbReference type="ARBA" id="ARBA00022747"/>
    </source>
</evidence>
<dbReference type="PANTHER" id="PTHR30408">
    <property type="entry name" value="TYPE-1 RESTRICTION ENZYME ECOKI SPECIFICITY PROTEIN"/>
    <property type="match status" value="1"/>
</dbReference>
<dbReference type="InterPro" id="IPR044946">
    <property type="entry name" value="Restrct_endonuc_typeI_TRD_sf"/>
</dbReference>
<evidence type="ECO:0000256" key="3">
    <source>
        <dbReference type="ARBA" id="ARBA00023125"/>
    </source>
</evidence>
<dbReference type="Proteomes" id="UP000093962">
    <property type="component" value="Unassembled WGS sequence"/>
</dbReference>
<comment type="similarity">
    <text evidence="1">Belongs to the type-I restriction system S methylase family.</text>
</comment>
<name>A0A1A0MJ43_MYCMU</name>
<sequence>MQSVDLYQYATSTTVPSLRKSDLERIDIPLPTLSEQRRIAAILDHADALRVMRRRSIRALAELTDAAFIDCFGHAPEPSALLNDVATVSSGITKGRRTNDATSPIPYLAVANVQAGRLELGSVKTIDATSSEIERYRLEFGDLVLTEGGDPDKLGRGTVWRDDLPLCLHQNHIFRVRIQDSSSLHPDYLSAFISSNQSRSYFLKSAKQTTGIASINMTQLKALPVHVPTAEAQLRYLDLIRSINAQRATVAASVSACDHLLLSLRSRAFRGEL</sequence>
<dbReference type="EMBL" id="LZSF01000179">
    <property type="protein sequence ID" value="OBA85440.1"/>
    <property type="molecule type" value="Genomic_DNA"/>
</dbReference>
<gene>
    <name evidence="5" type="ORF">A5642_02305</name>
</gene>
<organism evidence="5 6">
    <name type="scientific">Mycolicibacterium mucogenicum</name>
    <name type="common">Mycobacterium mucogenicum</name>
    <dbReference type="NCBI Taxonomy" id="56689"/>
    <lineage>
        <taxon>Bacteria</taxon>
        <taxon>Bacillati</taxon>
        <taxon>Actinomycetota</taxon>
        <taxon>Actinomycetes</taxon>
        <taxon>Mycobacteriales</taxon>
        <taxon>Mycobacteriaceae</taxon>
        <taxon>Mycolicibacterium</taxon>
    </lineage>
</organism>
<dbReference type="SUPFAM" id="SSF116734">
    <property type="entry name" value="DNA methylase specificity domain"/>
    <property type="match status" value="2"/>
</dbReference>
<evidence type="ECO:0000313" key="5">
    <source>
        <dbReference type="EMBL" id="OBA85440.1"/>
    </source>
</evidence>
<dbReference type="CDD" id="cd17253">
    <property type="entry name" value="RMtype1_S_Eco933I-TRD2-CR2_like"/>
    <property type="match status" value="1"/>
</dbReference>
<accession>A0A1A0MJ43</accession>
<dbReference type="PANTHER" id="PTHR30408:SF12">
    <property type="entry name" value="TYPE I RESTRICTION ENZYME MJAVIII SPECIFICITY SUBUNIT"/>
    <property type="match status" value="1"/>
</dbReference>
<feature type="domain" description="Type I restriction modification DNA specificity" evidence="4">
    <location>
        <begin position="9"/>
        <end position="48"/>
    </location>
</feature>
<dbReference type="GO" id="GO:0003677">
    <property type="term" value="F:DNA binding"/>
    <property type="evidence" value="ECO:0007669"/>
    <property type="project" value="UniProtKB-KW"/>
</dbReference>
<dbReference type="AlphaFoldDB" id="A0A1A0MJ43"/>
<evidence type="ECO:0000313" key="6">
    <source>
        <dbReference type="Proteomes" id="UP000093962"/>
    </source>
</evidence>
<dbReference type="Pfam" id="PF01420">
    <property type="entry name" value="Methylase_S"/>
    <property type="match status" value="1"/>
</dbReference>
<evidence type="ECO:0000256" key="1">
    <source>
        <dbReference type="ARBA" id="ARBA00010923"/>
    </source>
</evidence>
<dbReference type="Gene3D" id="3.90.220.20">
    <property type="entry name" value="DNA methylase specificity domains"/>
    <property type="match status" value="2"/>
</dbReference>
<evidence type="ECO:0000259" key="4">
    <source>
        <dbReference type="Pfam" id="PF01420"/>
    </source>
</evidence>
<protein>
    <recommendedName>
        <fullName evidence="4">Type I restriction modification DNA specificity domain-containing protein</fullName>
    </recommendedName>
</protein>
<comment type="caution">
    <text evidence="5">The sequence shown here is derived from an EMBL/GenBank/DDBJ whole genome shotgun (WGS) entry which is preliminary data.</text>
</comment>
<keyword evidence="3" id="KW-0238">DNA-binding</keyword>
<reference evidence="5 6" key="1">
    <citation type="submission" date="2016-06" db="EMBL/GenBank/DDBJ databases">
        <authorList>
            <person name="Kjaerup R.B."/>
            <person name="Dalgaard T.S."/>
            <person name="Juul-Madsen H.R."/>
        </authorList>
    </citation>
    <scope>NUCLEOTIDE SEQUENCE [LARGE SCALE GENOMIC DNA]</scope>
    <source>
        <strain evidence="5 6">1199456.5</strain>
    </source>
</reference>